<evidence type="ECO:0000313" key="1">
    <source>
        <dbReference type="EMBL" id="MFC4590713.1"/>
    </source>
</evidence>
<dbReference type="InterPro" id="IPR034660">
    <property type="entry name" value="DinB/YfiT-like"/>
</dbReference>
<keyword evidence="2" id="KW-1185">Reference proteome</keyword>
<dbReference type="RefSeq" id="WP_262845270.1">
    <property type="nucleotide sequence ID" value="NZ_JANZYP010000037.1"/>
</dbReference>
<comment type="caution">
    <text evidence="1">The sequence shown here is derived from an EMBL/GenBank/DDBJ whole genome shotgun (WGS) entry which is preliminary data.</text>
</comment>
<proteinExistence type="predicted"/>
<dbReference type="Gene3D" id="1.20.120.450">
    <property type="entry name" value="dinb family like domain"/>
    <property type="match status" value="1"/>
</dbReference>
<accession>A0ABV9EPE3</accession>
<dbReference type="Pfam" id="PF04978">
    <property type="entry name" value="MST"/>
    <property type="match status" value="1"/>
</dbReference>
<name>A0ABV9EPE3_9ACTN</name>
<dbReference type="Proteomes" id="UP001595891">
    <property type="component" value="Unassembled WGS sequence"/>
</dbReference>
<protein>
    <submittedName>
        <fullName evidence="1">DinB family protein</fullName>
    </submittedName>
</protein>
<organism evidence="1 2">
    <name type="scientific">Sphaerisporangium corydalis</name>
    <dbReference type="NCBI Taxonomy" id="1441875"/>
    <lineage>
        <taxon>Bacteria</taxon>
        <taxon>Bacillati</taxon>
        <taxon>Actinomycetota</taxon>
        <taxon>Actinomycetes</taxon>
        <taxon>Streptosporangiales</taxon>
        <taxon>Streptosporangiaceae</taxon>
        <taxon>Sphaerisporangium</taxon>
    </lineage>
</organism>
<sequence>MVDTQGAGAVQGRPAVLDGPGVRVSDPRELVVGYLDWYRETLLRKIDGLSDAQLRTPVEPLGWSPLGMVKHLGWVERRWMRWGFAAEDLVACLPGGDKVEWGIPAEEPADRVIAAYLDEVGRSRSLAARADLAERARIGGRFRTPDQTPSLGRILFHLLQEYARHVGQLDVARELIDGTTGE</sequence>
<dbReference type="EMBL" id="JBHSFN010000025">
    <property type="protein sequence ID" value="MFC4590713.1"/>
    <property type="molecule type" value="Genomic_DNA"/>
</dbReference>
<dbReference type="InterPro" id="IPR007061">
    <property type="entry name" value="MST-like"/>
</dbReference>
<reference evidence="2" key="1">
    <citation type="journal article" date="2019" name="Int. J. Syst. Evol. Microbiol.">
        <title>The Global Catalogue of Microorganisms (GCM) 10K type strain sequencing project: providing services to taxonomists for standard genome sequencing and annotation.</title>
        <authorList>
            <consortium name="The Broad Institute Genomics Platform"/>
            <consortium name="The Broad Institute Genome Sequencing Center for Infectious Disease"/>
            <person name="Wu L."/>
            <person name="Ma J."/>
        </authorList>
    </citation>
    <scope>NUCLEOTIDE SEQUENCE [LARGE SCALE GENOMIC DNA]</scope>
    <source>
        <strain evidence="2">CCUG 49560</strain>
    </source>
</reference>
<gene>
    <name evidence="1" type="ORF">ACFO8L_31775</name>
</gene>
<evidence type="ECO:0000313" key="2">
    <source>
        <dbReference type="Proteomes" id="UP001595891"/>
    </source>
</evidence>
<dbReference type="SUPFAM" id="SSF109854">
    <property type="entry name" value="DinB/YfiT-like putative metalloenzymes"/>
    <property type="match status" value="1"/>
</dbReference>